<dbReference type="EMBL" id="CP117255">
    <property type="protein sequence ID" value="WFR94721.1"/>
    <property type="molecule type" value="Genomic_DNA"/>
</dbReference>
<comment type="similarity">
    <text evidence="1">Belongs to the SlyX family.</text>
</comment>
<dbReference type="HAMAP" id="MF_00715">
    <property type="entry name" value="SlyX"/>
    <property type="match status" value="1"/>
</dbReference>
<gene>
    <name evidence="1" type="primary">slyX</name>
    <name evidence="2" type="ORF">PR017_12935</name>
</gene>
<dbReference type="Gene3D" id="1.20.5.300">
    <property type="match status" value="1"/>
</dbReference>
<dbReference type="InterPro" id="IPR007236">
    <property type="entry name" value="SlyX"/>
</dbReference>
<dbReference type="Proteomes" id="UP000249499">
    <property type="component" value="Chromosome"/>
</dbReference>
<dbReference type="PANTHER" id="PTHR36508:SF1">
    <property type="entry name" value="PROTEIN SLYX"/>
    <property type="match status" value="1"/>
</dbReference>
<dbReference type="PANTHER" id="PTHR36508">
    <property type="entry name" value="PROTEIN SLYX"/>
    <property type="match status" value="1"/>
</dbReference>
<evidence type="ECO:0000256" key="1">
    <source>
        <dbReference type="HAMAP-Rule" id="MF_00715"/>
    </source>
</evidence>
<dbReference type="RefSeq" id="WP_111219049.1">
    <property type="nucleotide sequence ID" value="NZ_CP117255.1"/>
</dbReference>
<dbReference type="NCBIfam" id="NF001962">
    <property type="entry name" value="PRK00736.1"/>
    <property type="match status" value="1"/>
</dbReference>
<proteinExistence type="inferred from homology"/>
<name>A0AAF1KSG6_9HYPH</name>
<reference evidence="2 3" key="1">
    <citation type="journal article" date="2018" name="Sci. Rep.">
        <title>Rhizobium tumorigenes sp. nov., a novel plant tumorigenic bacterium isolated from cane gall tumors on thornless blackberry.</title>
        <authorList>
            <person name="Kuzmanovi N."/>
            <person name="Smalla K."/>
            <person name="Gronow S."/>
            <person name="PuBawska J."/>
        </authorList>
    </citation>
    <scope>NUCLEOTIDE SEQUENCE [LARGE SCALE GENOMIC DNA]</scope>
    <source>
        <strain evidence="2 3">1078</strain>
    </source>
</reference>
<reference evidence="3" key="2">
    <citation type="journal article" date="2023" name="MicrobiologyOpen">
        <title>Genomics of the tumorigenes clade of the family Rhizobiaceae and description of Rhizobium rhododendri sp. nov.</title>
        <authorList>
            <person name="Kuzmanovic N."/>
            <person name="diCenzo G.C."/>
            <person name="Bunk B."/>
            <person name="Sproeer C."/>
            <person name="Fruehling A."/>
            <person name="Neumann-Schaal M."/>
            <person name="Overmann J."/>
            <person name="Smalla K."/>
        </authorList>
    </citation>
    <scope>NUCLEOTIDE SEQUENCE [LARGE SCALE GENOMIC DNA]</scope>
    <source>
        <strain evidence="3">1078</strain>
    </source>
</reference>
<sequence>MSDQESRITQLEEVVAYQAKTIDELSDQLTAQWKVVEETRYKLERLVERFMTLEEETAEAPANAKPPHY</sequence>
<evidence type="ECO:0000313" key="3">
    <source>
        <dbReference type="Proteomes" id="UP000249499"/>
    </source>
</evidence>
<protein>
    <recommendedName>
        <fullName evidence="1">Protein SlyX homolog</fullName>
    </recommendedName>
</protein>
<evidence type="ECO:0000313" key="2">
    <source>
        <dbReference type="EMBL" id="WFR94721.1"/>
    </source>
</evidence>
<dbReference type="KEGG" id="rtu:PR017_12935"/>
<dbReference type="AlphaFoldDB" id="A0AAF1KSG6"/>
<accession>A0AAF1KSG6</accession>
<keyword evidence="3" id="KW-1185">Reference proteome</keyword>
<organism evidence="2 3">
    <name type="scientific">Rhizobium tumorigenes</name>
    <dbReference type="NCBI Taxonomy" id="2041385"/>
    <lineage>
        <taxon>Bacteria</taxon>
        <taxon>Pseudomonadati</taxon>
        <taxon>Pseudomonadota</taxon>
        <taxon>Alphaproteobacteria</taxon>
        <taxon>Hyphomicrobiales</taxon>
        <taxon>Rhizobiaceae</taxon>
        <taxon>Rhizobium/Agrobacterium group</taxon>
        <taxon>Rhizobium</taxon>
    </lineage>
</organism>
<dbReference type="Pfam" id="PF04102">
    <property type="entry name" value="SlyX"/>
    <property type="match status" value="1"/>
</dbReference>